<keyword evidence="3" id="KW-1185">Reference proteome</keyword>
<dbReference type="Pfam" id="PF14270">
    <property type="entry name" value="DUF4358"/>
    <property type="match status" value="1"/>
</dbReference>
<dbReference type="RefSeq" id="WP_204801279.1">
    <property type="nucleotide sequence ID" value="NZ_JACSNS010000004.1"/>
</dbReference>
<feature type="chain" id="PRO_5047014854" evidence="1">
    <location>
        <begin position="21"/>
        <end position="172"/>
    </location>
</feature>
<evidence type="ECO:0000313" key="3">
    <source>
        <dbReference type="Proteomes" id="UP000719500"/>
    </source>
</evidence>
<feature type="signal peptide" evidence="1">
    <location>
        <begin position="1"/>
        <end position="20"/>
    </location>
</feature>
<dbReference type="InterPro" id="IPR025648">
    <property type="entry name" value="DUF4358"/>
</dbReference>
<evidence type="ECO:0000313" key="2">
    <source>
        <dbReference type="EMBL" id="MBM6849824.1"/>
    </source>
</evidence>
<accession>A0ABS2FQF1</accession>
<evidence type="ECO:0000256" key="1">
    <source>
        <dbReference type="SAM" id="SignalP"/>
    </source>
</evidence>
<proteinExistence type="predicted"/>
<sequence>MKRFLTLALSALLAAGLLTACGGTSDGSADTAEVSLSSFYAGLAEEYGWTEDAASSGEEDILMMDVEGDLLESYYPGLADVATEQLIAKAPMMSAVVNEIVLAQCATEEDAAAAASILQDRVDAQAEGGAWYPESMETWSDAQVVQHGTYVAMIATAEHQDEITEQFNAQFA</sequence>
<protein>
    <submittedName>
        <fullName evidence="2">DUF4358 domain-containing protein</fullName>
    </submittedName>
</protein>
<dbReference type="EMBL" id="JACSNX010000001">
    <property type="protein sequence ID" value="MBM6849824.1"/>
    <property type="molecule type" value="Genomic_DNA"/>
</dbReference>
<gene>
    <name evidence="2" type="ORF">H9X91_00035</name>
</gene>
<name>A0ABS2FQF1_9FIRM</name>
<dbReference type="PROSITE" id="PS51257">
    <property type="entry name" value="PROKAR_LIPOPROTEIN"/>
    <property type="match status" value="1"/>
</dbReference>
<organism evidence="2 3">
    <name type="scientific">Oscillibacter valericigenes</name>
    <dbReference type="NCBI Taxonomy" id="351091"/>
    <lineage>
        <taxon>Bacteria</taxon>
        <taxon>Bacillati</taxon>
        <taxon>Bacillota</taxon>
        <taxon>Clostridia</taxon>
        <taxon>Eubacteriales</taxon>
        <taxon>Oscillospiraceae</taxon>
        <taxon>Oscillibacter</taxon>
    </lineage>
</organism>
<dbReference type="Proteomes" id="UP000719500">
    <property type="component" value="Unassembled WGS sequence"/>
</dbReference>
<reference evidence="2 3" key="1">
    <citation type="journal article" date="2021" name="Sci. Rep.">
        <title>The distribution of antibiotic resistance genes in chicken gut microbiota commensals.</title>
        <authorList>
            <person name="Juricova H."/>
            <person name="Matiasovicova J."/>
            <person name="Kubasova T."/>
            <person name="Cejkova D."/>
            <person name="Rychlik I."/>
        </authorList>
    </citation>
    <scope>NUCLEOTIDE SEQUENCE [LARGE SCALE GENOMIC DNA]</scope>
    <source>
        <strain evidence="2 3">An411</strain>
    </source>
</reference>
<comment type="caution">
    <text evidence="2">The sequence shown here is derived from an EMBL/GenBank/DDBJ whole genome shotgun (WGS) entry which is preliminary data.</text>
</comment>
<keyword evidence="1" id="KW-0732">Signal</keyword>